<protein>
    <submittedName>
        <fullName evidence="1">Uncharacterized protein</fullName>
    </submittedName>
</protein>
<dbReference type="EMBL" id="NBYY01000011">
    <property type="protein sequence ID" value="PCS23192.1"/>
    <property type="molecule type" value="Genomic_DNA"/>
</dbReference>
<dbReference type="AlphaFoldDB" id="A0A2A5T4T9"/>
<proteinExistence type="predicted"/>
<evidence type="ECO:0000313" key="2">
    <source>
        <dbReference type="Proteomes" id="UP000219020"/>
    </source>
</evidence>
<name>A0A2A5T4T9_9GAMM</name>
<evidence type="ECO:0000313" key="1">
    <source>
        <dbReference type="EMBL" id="PCS23192.1"/>
    </source>
</evidence>
<sequence>MELSGDNAMIVGIAISSDILETTPFLITMLKLVKRWQM</sequence>
<reference evidence="2" key="1">
    <citation type="submission" date="2017-04" db="EMBL/GenBank/DDBJ databases">
        <title>Genome evolution of the luminous symbionts of deep sea anglerfish.</title>
        <authorList>
            <person name="Hendry T.A."/>
        </authorList>
    </citation>
    <scope>NUCLEOTIDE SEQUENCE [LARGE SCALE GENOMIC DNA]</scope>
</reference>
<gene>
    <name evidence="1" type="ORF">BTN49_1188</name>
</gene>
<dbReference type="Proteomes" id="UP000219020">
    <property type="component" value="Unassembled WGS sequence"/>
</dbReference>
<accession>A0A2A5T4T9</accession>
<organism evidence="1 2">
    <name type="scientific">Candidatus Enterovibrio escicola</name>
    <dbReference type="NCBI Taxonomy" id="1927127"/>
    <lineage>
        <taxon>Bacteria</taxon>
        <taxon>Pseudomonadati</taxon>
        <taxon>Pseudomonadota</taxon>
        <taxon>Gammaproteobacteria</taxon>
        <taxon>Vibrionales</taxon>
        <taxon>Vibrionaceae</taxon>
        <taxon>Enterovibrio</taxon>
    </lineage>
</organism>
<comment type="caution">
    <text evidence="1">The sequence shown here is derived from an EMBL/GenBank/DDBJ whole genome shotgun (WGS) entry which is preliminary data.</text>
</comment>
<keyword evidence="2" id="KW-1185">Reference proteome</keyword>